<dbReference type="OrthoDB" id="3213425at2"/>
<dbReference type="PROSITE" id="PS50943">
    <property type="entry name" value="HTH_CROC1"/>
    <property type="match status" value="1"/>
</dbReference>
<sequence length="280" mass="30647">MAFGDLIRDLRSARGWSQDDLARALSDRAQPASLTREEVSRWENGKRTPRRFWLGHLAAVLDTPLATLEREKSPVRRREFLLGASTLALNESADDSEARTAASIAECIASGDGHPLATVQTTHKTDLIIWLLVQTDRVSMLHLRHWLTDGATPILRVNAAGILAKSHDENAVDAVAAALERDTETRALYRTAVAARVLHLPWGQAADFEPSRANPRQIAALARELGNRRDAGARWCSASMLGQVAFRHPAAATALTSALHTEPSRETLRHIALATTEGIQ</sequence>
<dbReference type="InterPro" id="IPR010982">
    <property type="entry name" value="Lambda_DNA-bd_dom_sf"/>
</dbReference>
<dbReference type="EMBL" id="FOEF01000010">
    <property type="protein sequence ID" value="SEP46507.1"/>
    <property type="molecule type" value="Genomic_DNA"/>
</dbReference>
<dbReference type="SUPFAM" id="SSF47413">
    <property type="entry name" value="lambda repressor-like DNA-binding domains"/>
    <property type="match status" value="1"/>
</dbReference>
<protein>
    <submittedName>
        <fullName evidence="2">Transcriptional regulator, contains XRE-family HTH domain</fullName>
    </submittedName>
</protein>
<evidence type="ECO:0000313" key="3">
    <source>
        <dbReference type="Proteomes" id="UP000198582"/>
    </source>
</evidence>
<name>A0A1H8Y369_9PSEU</name>
<dbReference type="Pfam" id="PF13560">
    <property type="entry name" value="HTH_31"/>
    <property type="match status" value="1"/>
</dbReference>
<organism evidence="2 3">
    <name type="scientific">Amycolatopsis saalfeldensis</name>
    <dbReference type="NCBI Taxonomy" id="394193"/>
    <lineage>
        <taxon>Bacteria</taxon>
        <taxon>Bacillati</taxon>
        <taxon>Actinomycetota</taxon>
        <taxon>Actinomycetes</taxon>
        <taxon>Pseudonocardiales</taxon>
        <taxon>Pseudonocardiaceae</taxon>
        <taxon>Amycolatopsis</taxon>
    </lineage>
</organism>
<dbReference type="SMART" id="SM00530">
    <property type="entry name" value="HTH_XRE"/>
    <property type="match status" value="1"/>
</dbReference>
<dbReference type="Gene3D" id="1.10.260.40">
    <property type="entry name" value="lambda repressor-like DNA-binding domains"/>
    <property type="match status" value="1"/>
</dbReference>
<evidence type="ECO:0000259" key="1">
    <source>
        <dbReference type="PROSITE" id="PS50943"/>
    </source>
</evidence>
<dbReference type="STRING" id="394193.SAMN04489732_110272"/>
<dbReference type="CDD" id="cd00093">
    <property type="entry name" value="HTH_XRE"/>
    <property type="match status" value="1"/>
</dbReference>
<dbReference type="InterPro" id="IPR001387">
    <property type="entry name" value="Cro/C1-type_HTH"/>
</dbReference>
<feature type="domain" description="HTH cro/C1-type" evidence="1">
    <location>
        <begin position="7"/>
        <end position="68"/>
    </location>
</feature>
<gene>
    <name evidence="2" type="ORF">SAMN04489732_110272</name>
</gene>
<proteinExistence type="predicted"/>
<dbReference type="RefSeq" id="WP_091619750.1">
    <property type="nucleotide sequence ID" value="NZ_FOEF01000010.1"/>
</dbReference>
<dbReference type="GO" id="GO:0003677">
    <property type="term" value="F:DNA binding"/>
    <property type="evidence" value="ECO:0007669"/>
    <property type="project" value="InterPro"/>
</dbReference>
<accession>A0A1H8Y369</accession>
<evidence type="ECO:0000313" key="2">
    <source>
        <dbReference type="EMBL" id="SEP46507.1"/>
    </source>
</evidence>
<reference evidence="2 3" key="1">
    <citation type="submission" date="2016-10" db="EMBL/GenBank/DDBJ databases">
        <authorList>
            <person name="de Groot N.N."/>
        </authorList>
    </citation>
    <scope>NUCLEOTIDE SEQUENCE [LARGE SCALE GENOMIC DNA]</scope>
    <source>
        <strain evidence="2 3">DSM 44993</strain>
    </source>
</reference>
<dbReference type="AlphaFoldDB" id="A0A1H8Y369"/>
<keyword evidence="3" id="KW-1185">Reference proteome</keyword>
<dbReference type="Proteomes" id="UP000198582">
    <property type="component" value="Unassembled WGS sequence"/>
</dbReference>